<dbReference type="AlphaFoldDB" id="A0A9N9AJH8"/>
<reference evidence="1" key="1">
    <citation type="submission" date="2021-06" db="EMBL/GenBank/DDBJ databases">
        <authorList>
            <person name="Kallberg Y."/>
            <person name="Tangrot J."/>
            <person name="Rosling A."/>
        </authorList>
    </citation>
    <scope>NUCLEOTIDE SEQUENCE</scope>
    <source>
        <strain evidence="1">UK204</strain>
    </source>
</reference>
<sequence>MPLIKSRNKKSFDVRDEFQMAVEDISSIRELLLRVFNLVKWIINVVLCKVIKLRIFGHSLDKIR</sequence>
<organism evidence="1 2">
    <name type="scientific">Funneliformis caledonium</name>
    <dbReference type="NCBI Taxonomy" id="1117310"/>
    <lineage>
        <taxon>Eukaryota</taxon>
        <taxon>Fungi</taxon>
        <taxon>Fungi incertae sedis</taxon>
        <taxon>Mucoromycota</taxon>
        <taxon>Glomeromycotina</taxon>
        <taxon>Glomeromycetes</taxon>
        <taxon>Glomerales</taxon>
        <taxon>Glomeraceae</taxon>
        <taxon>Funneliformis</taxon>
    </lineage>
</organism>
<evidence type="ECO:0000313" key="1">
    <source>
        <dbReference type="EMBL" id="CAG8531211.1"/>
    </source>
</evidence>
<protein>
    <submittedName>
        <fullName evidence="1">7234_t:CDS:1</fullName>
    </submittedName>
</protein>
<proteinExistence type="predicted"/>
<name>A0A9N9AJH8_9GLOM</name>
<dbReference type="Proteomes" id="UP000789570">
    <property type="component" value="Unassembled WGS sequence"/>
</dbReference>
<comment type="caution">
    <text evidence="1">The sequence shown here is derived from an EMBL/GenBank/DDBJ whole genome shotgun (WGS) entry which is preliminary data.</text>
</comment>
<keyword evidence="2" id="KW-1185">Reference proteome</keyword>
<accession>A0A9N9AJH8</accession>
<feature type="non-terminal residue" evidence="1">
    <location>
        <position position="64"/>
    </location>
</feature>
<evidence type="ECO:0000313" key="2">
    <source>
        <dbReference type="Proteomes" id="UP000789570"/>
    </source>
</evidence>
<dbReference type="EMBL" id="CAJVPQ010001085">
    <property type="protein sequence ID" value="CAG8531211.1"/>
    <property type="molecule type" value="Genomic_DNA"/>
</dbReference>
<gene>
    <name evidence="1" type="ORF">FCALED_LOCUS5184</name>
</gene>